<accession>A0A085N7V8</accession>
<name>A0A085N7V8_9BILA</name>
<dbReference type="EMBL" id="KL363219">
    <property type="protein sequence ID" value="KFD53234.1"/>
    <property type="molecule type" value="Genomic_DNA"/>
</dbReference>
<keyword evidence="3" id="KW-1185">Reference proteome</keyword>
<dbReference type="EMBL" id="KL367536">
    <property type="protein sequence ID" value="KFD65554.1"/>
    <property type="molecule type" value="Genomic_DNA"/>
</dbReference>
<organism evidence="2">
    <name type="scientific">Trichuris suis</name>
    <name type="common">pig whipworm</name>
    <dbReference type="NCBI Taxonomy" id="68888"/>
    <lineage>
        <taxon>Eukaryota</taxon>
        <taxon>Metazoa</taxon>
        <taxon>Ecdysozoa</taxon>
        <taxon>Nematoda</taxon>
        <taxon>Enoplea</taxon>
        <taxon>Dorylaimia</taxon>
        <taxon>Trichinellida</taxon>
        <taxon>Trichuridae</taxon>
        <taxon>Trichuris</taxon>
    </lineage>
</organism>
<protein>
    <submittedName>
        <fullName evidence="2">Uncharacterized protein</fullName>
    </submittedName>
</protein>
<sequence length="63" mass="6903">MTIERGAGPESSDSELVREPCMIETSTVPILKEDCGFLSIIMDFQVRLGMSANTVMEPVRGLN</sequence>
<gene>
    <name evidence="1" type="ORF">M513_05944</name>
    <name evidence="2" type="ORF">M514_05944</name>
</gene>
<evidence type="ECO:0000313" key="3">
    <source>
        <dbReference type="Proteomes" id="UP000030764"/>
    </source>
</evidence>
<evidence type="ECO:0000313" key="2">
    <source>
        <dbReference type="EMBL" id="KFD65554.1"/>
    </source>
</evidence>
<evidence type="ECO:0000313" key="1">
    <source>
        <dbReference type="EMBL" id="KFD53234.1"/>
    </source>
</evidence>
<proteinExistence type="predicted"/>
<dbReference type="AlphaFoldDB" id="A0A085N7V8"/>
<dbReference type="Proteomes" id="UP000030758">
    <property type="component" value="Unassembled WGS sequence"/>
</dbReference>
<reference evidence="2 3" key="1">
    <citation type="journal article" date="2014" name="Nat. Genet.">
        <title>Genome and transcriptome of the porcine whipworm Trichuris suis.</title>
        <authorList>
            <person name="Jex A.R."/>
            <person name="Nejsum P."/>
            <person name="Schwarz E.M."/>
            <person name="Hu L."/>
            <person name="Young N.D."/>
            <person name="Hall R.S."/>
            <person name="Korhonen P.K."/>
            <person name="Liao S."/>
            <person name="Thamsborg S."/>
            <person name="Xia J."/>
            <person name="Xu P."/>
            <person name="Wang S."/>
            <person name="Scheerlinck J.P."/>
            <person name="Hofmann A."/>
            <person name="Sternberg P.W."/>
            <person name="Wang J."/>
            <person name="Gasser R.B."/>
        </authorList>
    </citation>
    <scope>NUCLEOTIDE SEQUENCE [LARGE SCALE GENOMIC DNA]</scope>
    <source>
        <strain evidence="2">DCEP-RM93F</strain>
        <strain evidence="1">DCEP-RM93M</strain>
    </source>
</reference>
<dbReference type="Proteomes" id="UP000030764">
    <property type="component" value="Unassembled WGS sequence"/>
</dbReference>